<evidence type="ECO:0000313" key="3">
    <source>
        <dbReference type="Proteomes" id="UP000000698"/>
    </source>
</evidence>
<sequence>MSGEAQKLMIEVIDAHTYNGADRGFLGEHRVEYCICGWSEEGDGVHTAHVASEVDKALGGLRPEYIARHESGGGTIHGTRVNAEIAMRSYVVFPPGVDDPGSGRLTGIESRWVSGWSEASQEVERPHSAMSANDDECSDDCDHPAAGVLVTGTILR</sequence>
<accession>G1JWR0</accession>
<proteinExistence type="predicted"/>
<name>G1JWR0_9CAUD</name>
<reference evidence="2 3" key="1">
    <citation type="journal article" date="2012" name="J. Virol.">
        <title>Complete Genome Sequences of 138 Mycobacteriophages.</title>
        <authorList>
            <consortium name="the Science Education Alliance Phage Hunters Advancing Genomics and Evolutionary Science Program"/>
            <consortium name="the KwaZulu-Natal Research Institute for Tuberculosis and HIV Mycobacterial Genetics Course Students"/>
            <consortium name="the Phage Hunters Integrating Research and Education Program"/>
            <person name="Hatfull G.F."/>
        </authorList>
    </citation>
    <scope>NUCLEOTIDE SEQUENCE [LARGE SCALE GENOMIC DNA]</scope>
</reference>
<dbReference type="GeneID" id="40067041"/>
<evidence type="ECO:0000313" key="2">
    <source>
        <dbReference type="EMBL" id="AEL98058.1"/>
    </source>
</evidence>
<organism evidence="2 3">
    <name type="scientific">Mycobacterium phage Eureka</name>
    <dbReference type="NCBI Taxonomy" id="2922993"/>
    <lineage>
        <taxon>Viruses</taxon>
        <taxon>Duplodnaviria</taxon>
        <taxon>Heunggongvirae</taxon>
        <taxon>Uroviricota</taxon>
        <taxon>Caudoviricetes</taxon>
        <taxon>Kostyavirus</taxon>
        <taxon>Kostyavirus eureka</taxon>
    </lineage>
</organism>
<gene>
    <name evidence="2" type="primary">40</name>
    <name evidence="2" type="ORF">EUREKA_40</name>
</gene>
<evidence type="ECO:0000256" key="1">
    <source>
        <dbReference type="SAM" id="MobiDB-lite"/>
    </source>
</evidence>
<keyword evidence="3" id="KW-1185">Reference proteome</keyword>
<feature type="region of interest" description="Disordered" evidence="1">
    <location>
        <begin position="117"/>
        <end position="140"/>
    </location>
</feature>
<protein>
    <submittedName>
        <fullName evidence="2">Uncharacterized protein</fullName>
    </submittedName>
</protein>
<dbReference type="Proteomes" id="UP000000698">
    <property type="component" value="Segment"/>
</dbReference>
<dbReference type="EMBL" id="JN412590">
    <property type="protein sequence ID" value="AEL98058.1"/>
    <property type="molecule type" value="Genomic_DNA"/>
</dbReference>
<dbReference type="RefSeq" id="YP_009591580.1">
    <property type="nucleotide sequence ID" value="NC_041850.1"/>
</dbReference>